<dbReference type="SUPFAM" id="SSF46785">
    <property type="entry name" value="Winged helix' DNA-binding domain"/>
    <property type="match status" value="1"/>
</dbReference>
<dbReference type="PRINTS" id="PR00598">
    <property type="entry name" value="HTHMARR"/>
</dbReference>
<accession>A0ABW3S256</accession>
<dbReference type="SMART" id="SM00347">
    <property type="entry name" value="HTH_MARR"/>
    <property type="match status" value="1"/>
</dbReference>
<dbReference type="RefSeq" id="WP_379320514.1">
    <property type="nucleotide sequence ID" value="NZ_JBHTLM010000013.1"/>
</dbReference>
<dbReference type="PANTHER" id="PTHR42756">
    <property type="entry name" value="TRANSCRIPTIONAL REGULATOR, MARR"/>
    <property type="match status" value="1"/>
</dbReference>
<keyword evidence="3" id="KW-0804">Transcription</keyword>
<dbReference type="EMBL" id="JBHTLM010000013">
    <property type="protein sequence ID" value="MFD1178070.1"/>
    <property type="molecule type" value="Genomic_DNA"/>
</dbReference>
<dbReference type="PROSITE" id="PS50995">
    <property type="entry name" value="HTH_MARR_2"/>
    <property type="match status" value="1"/>
</dbReference>
<evidence type="ECO:0000313" key="5">
    <source>
        <dbReference type="EMBL" id="MFD1178070.1"/>
    </source>
</evidence>
<evidence type="ECO:0000256" key="2">
    <source>
        <dbReference type="ARBA" id="ARBA00023125"/>
    </source>
</evidence>
<proteinExistence type="predicted"/>
<dbReference type="PANTHER" id="PTHR42756:SF1">
    <property type="entry name" value="TRANSCRIPTIONAL REPRESSOR OF EMRAB OPERON"/>
    <property type="match status" value="1"/>
</dbReference>
<reference evidence="6" key="1">
    <citation type="journal article" date="2019" name="Int. J. Syst. Evol. Microbiol.">
        <title>The Global Catalogue of Microorganisms (GCM) 10K type strain sequencing project: providing services to taxonomists for standard genome sequencing and annotation.</title>
        <authorList>
            <consortium name="The Broad Institute Genomics Platform"/>
            <consortium name="The Broad Institute Genome Sequencing Center for Infectious Disease"/>
            <person name="Wu L."/>
            <person name="Ma J."/>
        </authorList>
    </citation>
    <scope>NUCLEOTIDE SEQUENCE [LARGE SCALE GENOMIC DNA]</scope>
    <source>
        <strain evidence="6">CCUG 59189</strain>
    </source>
</reference>
<evidence type="ECO:0000259" key="4">
    <source>
        <dbReference type="PROSITE" id="PS50995"/>
    </source>
</evidence>
<evidence type="ECO:0000256" key="1">
    <source>
        <dbReference type="ARBA" id="ARBA00023015"/>
    </source>
</evidence>
<name>A0ABW3S256_9BACL</name>
<evidence type="ECO:0000256" key="3">
    <source>
        <dbReference type="ARBA" id="ARBA00023163"/>
    </source>
</evidence>
<dbReference type="InterPro" id="IPR000835">
    <property type="entry name" value="HTH_MarR-typ"/>
</dbReference>
<sequence length="149" mass="17357">MDHESKRLIERYMEAYFVVTKRMHAEIQEGIQDDITMDQFQVLDYISRHERCTSTELADVFAVGKSSITAMITRLVDKGILQRTRDEDDRRVVYLSLTEHGESNYRKAQQKIMHTVSTYMVHFEAEEIEGFISAFEKLARLIGEGSSEK</sequence>
<feature type="domain" description="HTH marR-type" evidence="4">
    <location>
        <begin position="2"/>
        <end position="140"/>
    </location>
</feature>
<dbReference type="Proteomes" id="UP001597262">
    <property type="component" value="Unassembled WGS sequence"/>
</dbReference>
<dbReference type="Pfam" id="PF01047">
    <property type="entry name" value="MarR"/>
    <property type="match status" value="1"/>
</dbReference>
<organism evidence="5 6">
    <name type="scientific">Paenibacillus puldeungensis</name>
    <dbReference type="NCBI Taxonomy" id="696536"/>
    <lineage>
        <taxon>Bacteria</taxon>
        <taxon>Bacillati</taxon>
        <taxon>Bacillota</taxon>
        <taxon>Bacilli</taxon>
        <taxon>Bacillales</taxon>
        <taxon>Paenibacillaceae</taxon>
        <taxon>Paenibacillus</taxon>
    </lineage>
</organism>
<dbReference type="InterPro" id="IPR036390">
    <property type="entry name" value="WH_DNA-bd_sf"/>
</dbReference>
<dbReference type="InterPro" id="IPR036388">
    <property type="entry name" value="WH-like_DNA-bd_sf"/>
</dbReference>
<gene>
    <name evidence="5" type="ORF">ACFQ3W_17410</name>
</gene>
<evidence type="ECO:0000313" key="6">
    <source>
        <dbReference type="Proteomes" id="UP001597262"/>
    </source>
</evidence>
<keyword evidence="1" id="KW-0805">Transcription regulation</keyword>
<keyword evidence="2" id="KW-0238">DNA-binding</keyword>
<protein>
    <submittedName>
        <fullName evidence="5">MarR family winged helix-turn-helix transcriptional regulator</fullName>
    </submittedName>
</protein>
<comment type="caution">
    <text evidence="5">The sequence shown here is derived from an EMBL/GenBank/DDBJ whole genome shotgun (WGS) entry which is preliminary data.</text>
</comment>
<keyword evidence="6" id="KW-1185">Reference proteome</keyword>
<dbReference type="Gene3D" id="1.10.10.10">
    <property type="entry name" value="Winged helix-like DNA-binding domain superfamily/Winged helix DNA-binding domain"/>
    <property type="match status" value="1"/>
</dbReference>